<keyword evidence="15" id="KW-1185">Reference proteome</keyword>
<evidence type="ECO:0000256" key="5">
    <source>
        <dbReference type="ARBA" id="ARBA00022692"/>
    </source>
</evidence>
<keyword evidence="5 12" id="KW-0812">Transmembrane</keyword>
<feature type="transmembrane region" description="Helical" evidence="13">
    <location>
        <begin position="226"/>
        <end position="250"/>
    </location>
</feature>
<evidence type="ECO:0000256" key="9">
    <source>
        <dbReference type="ARBA" id="ARBA00023170"/>
    </source>
</evidence>
<evidence type="ECO:0000256" key="11">
    <source>
        <dbReference type="RuleBase" id="RU004423"/>
    </source>
</evidence>
<dbReference type="Gene3D" id="1.20.1070.10">
    <property type="entry name" value="Rhodopsin 7-helix transmembrane proteins"/>
    <property type="match status" value="1"/>
</dbReference>
<name>A0A7N4PZI0_SARHA</name>
<dbReference type="FunFam" id="1.20.1070.10:FF:000055">
    <property type="entry name" value="Taste receptor type 2"/>
    <property type="match status" value="1"/>
</dbReference>
<reference evidence="14" key="2">
    <citation type="submission" date="2025-08" db="UniProtKB">
        <authorList>
            <consortium name="Ensembl"/>
        </authorList>
    </citation>
    <scope>IDENTIFICATION</scope>
</reference>
<keyword evidence="3 12" id="KW-0919">Taste</keyword>
<dbReference type="Proteomes" id="UP000007648">
    <property type="component" value="Unassembled WGS sequence"/>
</dbReference>
<feature type="transmembrane region" description="Helical" evidence="13">
    <location>
        <begin position="184"/>
        <end position="205"/>
    </location>
</feature>
<proteinExistence type="inferred from homology"/>
<keyword evidence="8 12" id="KW-0472">Membrane</keyword>
<keyword evidence="7 12" id="KW-0297">G-protein coupled receptor</keyword>
<feature type="transmembrane region" description="Helical" evidence="13">
    <location>
        <begin position="6"/>
        <end position="34"/>
    </location>
</feature>
<reference evidence="14 15" key="1">
    <citation type="journal article" date="2011" name="Proc. Natl. Acad. Sci. U.S.A.">
        <title>Genetic diversity and population structure of the endangered marsupial Sarcophilus harrisii (Tasmanian devil).</title>
        <authorList>
            <person name="Miller W."/>
            <person name="Hayes V.M."/>
            <person name="Ratan A."/>
            <person name="Petersen D.C."/>
            <person name="Wittekindt N.E."/>
            <person name="Miller J."/>
            <person name="Walenz B."/>
            <person name="Knight J."/>
            <person name="Qi J."/>
            <person name="Zhao F."/>
            <person name="Wang Q."/>
            <person name="Bedoya-Reina O.C."/>
            <person name="Katiyar N."/>
            <person name="Tomsho L.P."/>
            <person name="Kasson L.M."/>
            <person name="Hardie R.A."/>
            <person name="Woodbridge P."/>
            <person name="Tindall E.A."/>
            <person name="Bertelsen M.F."/>
            <person name="Dixon D."/>
            <person name="Pyecroft S."/>
            <person name="Helgen K.M."/>
            <person name="Lesk A.M."/>
            <person name="Pringle T.H."/>
            <person name="Patterson N."/>
            <person name="Zhang Y."/>
            <person name="Kreiss A."/>
            <person name="Woods G.M."/>
            <person name="Jones M.E."/>
            <person name="Schuster S.C."/>
        </authorList>
    </citation>
    <scope>NUCLEOTIDE SEQUENCE [LARGE SCALE GENOMIC DNA]</scope>
</reference>
<evidence type="ECO:0000256" key="2">
    <source>
        <dbReference type="ARBA" id="ARBA00007376"/>
    </source>
</evidence>
<keyword evidence="9 12" id="KW-0675">Receptor</keyword>
<evidence type="ECO:0000256" key="13">
    <source>
        <dbReference type="SAM" id="Phobius"/>
    </source>
</evidence>
<keyword evidence="10 12" id="KW-0807">Transducer</keyword>
<comment type="similarity">
    <text evidence="2 11">Belongs to the G-protein coupled receptor T2R family.</text>
</comment>
<dbReference type="GO" id="GO:0004930">
    <property type="term" value="F:G protein-coupled receptor activity"/>
    <property type="evidence" value="ECO:0007669"/>
    <property type="project" value="UniProtKB-KW"/>
</dbReference>
<keyword evidence="6 13" id="KW-1133">Transmembrane helix</keyword>
<evidence type="ECO:0000256" key="4">
    <source>
        <dbReference type="ARBA" id="ARBA00022606"/>
    </source>
</evidence>
<gene>
    <name evidence="14" type="primary">LOC100916742</name>
</gene>
<dbReference type="Pfam" id="PF05296">
    <property type="entry name" value="TAS2R"/>
    <property type="match status" value="1"/>
</dbReference>
<dbReference type="AlphaFoldDB" id="A0A7N4PZI0"/>
<feature type="transmembrane region" description="Helical" evidence="13">
    <location>
        <begin position="126"/>
        <end position="147"/>
    </location>
</feature>
<feature type="transmembrane region" description="Helical" evidence="13">
    <location>
        <begin position="262"/>
        <end position="283"/>
    </location>
</feature>
<dbReference type="GO" id="GO:0033038">
    <property type="term" value="F:bitter taste receptor activity"/>
    <property type="evidence" value="ECO:0007669"/>
    <property type="project" value="InterPro"/>
</dbReference>
<evidence type="ECO:0000256" key="3">
    <source>
        <dbReference type="ARBA" id="ARBA00022480"/>
    </source>
</evidence>
<protein>
    <recommendedName>
        <fullName evidence="12">Taste receptor type 2</fullName>
    </recommendedName>
</protein>
<dbReference type="PANTHER" id="PTHR11394">
    <property type="entry name" value="TASTE RECEPTOR TYPE 2"/>
    <property type="match status" value="1"/>
</dbReference>
<evidence type="ECO:0000256" key="6">
    <source>
        <dbReference type="ARBA" id="ARBA00022989"/>
    </source>
</evidence>
<dbReference type="GeneTree" id="ENSGT01150000286961"/>
<dbReference type="SUPFAM" id="SSF81321">
    <property type="entry name" value="Family A G protein-coupled receptor-like"/>
    <property type="match status" value="1"/>
</dbReference>
<accession>A0A7N4PZI0</accession>
<dbReference type="PANTHER" id="PTHR11394:SF69">
    <property type="entry name" value="TASTE RECEPTOR TYPE 2 MEMBER 134"/>
    <property type="match status" value="1"/>
</dbReference>
<reference evidence="14" key="3">
    <citation type="submission" date="2025-09" db="UniProtKB">
        <authorList>
            <consortium name="Ensembl"/>
        </authorList>
    </citation>
    <scope>IDENTIFICATION</scope>
</reference>
<evidence type="ECO:0000256" key="7">
    <source>
        <dbReference type="ARBA" id="ARBA00023040"/>
    </source>
</evidence>
<evidence type="ECO:0000256" key="1">
    <source>
        <dbReference type="ARBA" id="ARBA00004141"/>
    </source>
</evidence>
<evidence type="ECO:0000313" key="15">
    <source>
        <dbReference type="Proteomes" id="UP000007648"/>
    </source>
</evidence>
<dbReference type="CDD" id="cd15017">
    <property type="entry name" value="7tm_TAS2R16"/>
    <property type="match status" value="1"/>
</dbReference>
<dbReference type="Ensembl" id="ENSSHAT00000027189.1">
    <property type="protein sequence ID" value="ENSSHAP00000044836.1"/>
    <property type="gene ID" value="ENSSHAG00000022659.1"/>
</dbReference>
<organism evidence="14 15">
    <name type="scientific">Sarcophilus harrisii</name>
    <name type="common">Tasmanian devil</name>
    <name type="synonym">Sarcophilus laniarius</name>
    <dbReference type="NCBI Taxonomy" id="9305"/>
    <lineage>
        <taxon>Eukaryota</taxon>
        <taxon>Metazoa</taxon>
        <taxon>Chordata</taxon>
        <taxon>Craniata</taxon>
        <taxon>Vertebrata</taxon>
        <taxon>Euteleostomi</taxon>
        <taxon>Mammalia</taxon>
        <taxon>Metatheria</taxon>
        <taxon>Dasyuromorphia</taxon>
        <taxon>Dasyuridae</taxon>
        <taxon>Sarcophilus</taxon>
    </lineage>
</organism>
<evidence type="ECO:0000313" key="14">
    <source>
        <dbReference type="Ensembl" id="ENSSHAP00000044836.1"/>
    </source>
</evidence>
<keyword evidence="4 12" id="KW-0716">Sensory transduction</keyword>
<comment type="subcellular location">
    <subcellularLocation>
        <location evidence="1 12">Membrane</location>
        <topology evidence="1 12">Multi-pass membrane protein</topology>
    </subcellularLocation>
</comment>
<evidence type="ECO:0000256" key="12">
    <source>
        <dbReference type="RuleBase" id="RU004424"/>
    </source>
</evidence>
<evidence type="ECO:0000256" key="10">
    <source>
        <dbReference type="ARBA" id="ARBA00023224"/>
    </source>
</evidence>
<evidence type="ECO:0000256" key="8">
    <source>
        <dbReference type="ARBA" id="ARBA00023136"/>
    </source>
</evidence>
<dbReference type="InParanoid" id="A0A7N4PZI0"/>
<dbReference type="GO" id="GO:0016020">
    <property type="term" value="C:membrane"/>
    <property type="evidence" value="ECO:0007669"/>
    <property type="project" value="UniProtKB-SubCell"/>
</dbReference>
<sequence>HKYSHFLLIVFFMIFLLESVVEIIGNGFIIVVLGREWMRCWTLTPGDMILANLDISRFFLQWTAIISDFCSYFFSPSKGVLLGMMWNLPNVTTFWFTTLLAVFYCVKLSSFNHSIFFWLKWRISRFVPWLLLWSLVLSILISILSFVKGYHVLQFPVIGNYSEKTILNANIRAFQIHFFLPLQLFILLIPFFVFLVSIILLTSSLCQHLGNMEHHSADPQDPRMQVHIITLKSLFFFLILFTSYLLPLIITTTAPISVCSSWFWIREVVTYAGISIHPAFLILNTSKLRRALKKMLHDPESA</sequence>
<dbReference type="InterPro" id="IPR007960">
    <property type="entry name" value="TAS2R"/>
</dbReference>